<gene>
    <name evidence="2" type="ORF">P43SY_001987</name>
</gene>
<evidence type="ECO:0000313" key="3">
    <source>
        <dbReference type="Proteomes" id="UP001209570"/>
    </source>
</evidence>
<feature type="region of interest" description="Disordered" evidence="1">
    <location>
        <begin position="338"/>
        <end position="358"/>
    </location>
</feature>
<sequence>MPTRSFSSREQALLYPITRSNSERFARQLMGDAVALDSSLSAPDLEFVQSLNGIDVYENASERTASVTRLRSVCHVETHIGELARLVAAAPSSPESLSGIVECQALCSLLPSKDHDGGSRLERAHDERADVVTFCVTKESARESGVRRTTTGATDSDDEEPTIEFVALWYQGPFTHRSRRGWVQWCQSVELSHRDEPGTRGSLLSSGIVAVESATRPGQLSVSYAMGVELGAHSLAERRMLEAAVWRRVMKLAGLKKSLERASLARTVSIGSAACAQPQPESEPGTSKESKQATRGALPVLLPKPESEPEPTKTSTASSVVVPRSPSCLEFRLTYYQSPPEPDAVSTRPKSKSATWLR</sequence>
<evidence type="ECO:0000256" key="1">
    <source>
        <dbReference type="SAM" id="MobiDB-lite"/>
    </source>
</evidence>
<dbReference type="Proteomes" id="UP001209570">
    <property type="component" value="Unassembled WGS sequence"/>
</dbReference>
<name>A0AAD5LKS1_PYTIN</name>
<dbReference type="AlphaFoldDB" id="A0AAD5LKS1"/>
<comment type="caution">
    <text evidence="2">The sequence shown here is derived from an EMBL/GenBank/DDBJ whole genome shotgun (WGS) entry which is preliminary data.</text>
</comment>
<evidence type="ECO:0000313" key="2">
    <source>
        <dbReference type="EMBL" id="KAJ0401940.1"/>
    </source>
</evidence>
<feature type="region of interest" description="Disordered" evidence="1">
    <location>
        <begin position="274"/>
        <end position="322"/>
    </location>
</feature>
<accession>A0AAD5LKS1</accession>
<organism evidence="2 3">
    <name type="scientific">Pythium insidiosum</name>
    <name type="common">Pythiosis disease agent</name>
    <dbReference type="NCBI Taxonomy" id="114742"/>
    <lineage>
        <taxon>Eukaryota</taxon>
        <taxon>Sar</taxon>
        <taxon>Stramenopiles</taxon>
        <taxon>Oomycota</taxon>
        <taxon>Peronosporomycetes</taxon>
        <taxon>Pythiales</taxon>
        <taxon>Pythiaceae</taxon>
        <taxon>Pythium</taxon>
    </lineage>
</organism>
<proteinExistence type="predicted"/>
<keyword evidence="3" id="KW-1185">Reference proteome</keyword>
<dbReference type="EMBL" id="JAKCXM010000114">
    <property type="protein sequence ID" value="KAJ0401940.1"/>
    <property type="molecule type" value="Genomic_DNA"/>
</dbReference>
<protein>
    <submittedName>
        <fullName evidence="2">Uncharacterized protein</fullName>
    </submittedName>
</protein>
<reference evidence="2" key="1">
    <citation type="submission" date="2021-12" db="EMBL/GenBank/DDBJ databases">
        <title>Prjna785345.</title>
        <authorList>
            <person name="Rujirawat T."/>
            <person name="Krajaejun T."/>
        </authorList>
    </citation>
    <scope>NUCLEOTIDE SEQUENCE</scope>
    <source>
        <strain evidence="2">Pi057C3</strain>
    </source>
</reference>